<keyword evidence="10" id="KW-1185">Reference proteome</keyword>
<dbReference type="InterPro" id="IPR036938">
    <property type="entry name" value="PAP2/HPO_sf"/>
</dbReference>
<feature type="transmembrane region" description="Helical" evidence="7">
    <location>
        <begin position="183"/>
        <end position="201"/>
    </location>
</feature>
<dbReference type="Gene3D" id="1.20.144.10">
    <property type="entry name" value="Phosphatidic acid phosphatase type 2/haloperoxidase"/>
    <property type="match status" value="1"/>
</dbReference>
<evidence type="ECO:0000313" key="10">
    <source>
        <dbReference type="Proteomes" id="UP000276254"/>
    </source>
</evidence>
<dbReference type="GO" id="GO:0005886">
    <property type="term" value="C:plasma membrane"/>
    <property type="evidence" value="ECO:0007669"/>
    <property type="project" value="UniProtKB-SubCell"/>
</dbReference>
<dbReference type="SUPFAM" id="SSF48317">
    <property type="entry name" value="Acid phosphatase/Vanadium-dependent haloperoxidase"/>
    <property type="match status" value="1"/>
</dbReference>
<keyword evidence="2" id="KW-1003">Cell membrane</keyword>
<evidence type="ECO:0000256" key="4">
    <source>
        <dbReference type="ARBA" id="ARBA00022801"/>
    </source>
</evidence>
<name>A0A494TFF9_SPHPE</name>
<feature type="transmembrane region" description="Helical" evidence="7">
    <location>
        <begin position="93"/>
        <end position="111"/>
    </location>
</feature>
<reference evidence="9 10" key="1">
    <citation type="submission" date="2018-09" db="EMBL/GenBank/DDBJ databases">
        <title>Sphingomonas peninsula sp. nov., isolated from fildes peninsula, Antarctic soil.</title>
        <authorList>
            <person name="Yingchao G."/>
        </authorList>
    </citation>
    <scope>NUCLEOTIDE SEQUENCE [LARGE SCALE GENOMIC DNA]</scope>
    <source>
        <strain evidence="9 10">YZ-8</strain>
    </source>
</reference>
<feature type="domain" description="Phosphatidic acid phosphatase type 2/haloperoxidase" evidence="8">
    <location>
        <begin position="93"/>
        <end position="198"/>
    </location>
</feature>
<dbReference type="RefSeq" id="WP_121152719.1">
    <property type="nucleotide sequence ID" value="NZ_CP032829.1"/>
</dbReference>
<dbReference type="InterPro" id="IPR000326">
    <property type="entry name" value="PAP2/HPO"/>
</dbReference>
<dbReference type="PANTHER" id="PTHR14969:SF62">
    <property type="entry name" value="DECAPRENYLPHOSPHORYL-5-PHOSPHORIBOSE PHOSPHATASE RV3807C-RELATED"/>
    <property type="match status" value="1"/>
</dbReference>
<comment type="subcellular location">
    <subcellularLocation>
        <location evidence="1">Cell membrane</location>
        <topology evidence="1">Multi-pass membrane protein</topology>
    </subcellularLocation>
</comment>
<evidence type="ECO:0000256" key="6">
    <source>
        <dbReference type="ARBA" id="ARBA00023136"/>
    </source>
</evidence>
<keyword evidence="5 7" id="KW-1133">Transmembrane helix</keyword>
<keyword evidence="6 7" id="KW-0472">Membrane</keyword>
<keyword evidence="4" id="KW-0378">Hydrolase</keyword>
<dbReference type="EMBL" id="CP032829">
    <property type="protein sequence ID" value="AYJ86094.1"/>
    <property type="molecule type" value="Genomic_DNA"/>
</dbReference>
<evidence type="ECO:0000313" key="9">
    <source>
        <dbReference type="EMBL" id="AYJ86094.1"/>
    </source>
</evidence>
<evidence type="ECO:0000256" key="3">
    <source>
        <dbReference type="ARBA" id="ARBA00022692"/>
    </source>
</evidence>
<sequence>MNGIAKAGWWGIVLIIVSLILGIIVMMGSPAGGYLAGFDDPIFKALALTRAHSSGWSINVAQALSWLGSASVRSAYIFAAILVLAMRRHWRDVVLYVVVIAVTVFTDTALKEVFGRVRPGLVPWLDNPSNLSYPSGHSANSMVVLLLAALLVADRRLTVAAIALATAIGVSRVSLGVHWPSDVVGGWMFGGGAALIGASLSRRIDRASRTSLSA</sequence>
<feature type="transmembrane region" description="Helical" evidence="7">
    <location>
        <begin position="63"/>
        <end position="86"/>
    </location>
</feature>
<dbReference type="Pfam" id="PF01569">
    <property type="entry name" value="PAP2"/>
    <property type="match status" value="1"/>
</dbReference>
<evidence type="ECO:0000256" key="5">
    <source>
        <dbReference type="ARBA" id="ARBA00022989"/>
    </source>
</evidence>
<dbReference type="GO" id="GO:0016787">
    <property type="term" value="F:hydrolase activity"/>
    <property type="evidence" value="ECO:0007669"/>
    <property type="project" value="UniProtKB-KW"/>
</dbReference>
<accession>A0A494TFF9</accession>
<dbReference type="OrthoDB" id="9801622at2"/>
<feature type="transmembrane region" description="Helical" evidence="7">
    <location>
        <begin position="159"/>
        <end position="177"/>
    </location>
</feature>
<dbReference type="SMART" id="SM00014">
    <property type="entry name" value="acidPPc"/>
    <property type="match status" value="1"/>
</dbReference>
<proteinExistence type="predicted"/>
<evidence type="ECO:0000256" key="1">
    <source>
        <dbReference type="ARBA" id="ARBA00004651"/>
    </source>
</evidence>
<dbReference type="PANTHER" id="PTHR14969">
    <property type="entry name" value="SPHINGOSINE-1-PHOSPHATE PHOSPHOHYDROLASE"/>
    <property type="match status" value="1"/>
</dbReference>
<organism evidence="9 10">
    <name type="scientific">Sphingomonas paeninsulae</name>
    <dbReference type="NCBI Taxonomy" id="2319844"/>
    <lineage>
        <taxon>Bacteria</taxon>
        <taxon>Pseudomonadati</taxon>
        <taxon>Pseudomonadota</taxon>
        <taxon>Alphaproteobacteria</taxon>
        <taxon>Sphingomonadales</taxon>
        <taxon>Sphingomonadaceae</taxon>
        <taxon>Sphingomonas</taxon>
    </lineage>
</organism>
<gene>
    <name evidence="9" type="ORF">D3Y57_09105</name>
</gene>
<protein>
    <submittedName>
        <fullName evidence="9">Phosphatase PAP2 family protein</fullName>
    </submittedName>
</protein>
<evidence type="ECO:0000256" key="2">
    <source>
        <dbReference type="ARBA" id="ARBA00022475"/>
    </source>
</evidence>
<dbReference type="Proteomes" id="UP000276254">
    <property type="component" value="Chromosome"/>
</dbReference>
<keyword evidence="3 7" id="KW-0812">Transmembrane</keyword>
<feature type="transmembrane region" description="Helical" evidence="7">
    <location>
        <begin position="131"/>
        <end position="152"/>
    </location>
</feature>
<dbReference type="KEGG" id="spha:D3Y57_09105"/>
<dbReference type="AlphaFoldDB" id="A0A494TFF9"/>
<feature type="transmembrane region" description="Helical" evidence="7">
    <location>
        <begin position="7"/>
        <end position="28"/>
    </location>
</feature>
<evidence type="ECO:0000256" key="7">
    <source>
        <dbReference type="SAM" id="Phobius"/>
    </source>
</evidence>
<evidence type="ECO:0000259" key="8">
    <source>
        <dbReference type="SMART" id="SM00014"/>
    </source>
</evidence>